<protein>
    <submittedName>
        <fullName evidence="1">Uncharacterized protein</fullName>
    </submittedName>
</protein>
<dbReference type="AntiFam" id="ANF00011">
    <property type="entry name" value="tRNA translation"/>
</dbReference>
<sequence length="25" mass="2689">MFSEMWAMAGSNCRPPPCEDGALTS</sequence>
<accession>A0A381NXF3</accession>
<evidence type="ECO:0000313" key="1">
    <source>
        <dbReference type="EMBL" id="SUZ59107.1"/>
    </source>
</evidence>
<organism evidence="1">
    <name type="scientific">marine metagenome</name>
    <dbReference type="NCBI Taxonomy" id="408172"/>
    <lineage>
        <taxon>unclassified sequences</taxon>
        <taxon>metagenomes</taxon>
        <taxon>ecological metagenomes</taxon>
    </lineage>
</organism>
<name>A0A381NXF3_9ZZZZ</name>
<dbReference type="EMBL" id="UINC01000663">
    <property type="protein sequence ID" value="SUZ59107.1"/>
    <property type="molecule type" value="Genomic_DNA"/>
</dbReference>
<dbReference type="AlphaFoldDB" id="A0A381NXF3"/>
<proteinExistence type="predicted"/>
<reference evidence="1" key="1">
    <citation type="submission" date="2018-05" db="EMBL/GenBank/DDBJ databases">
        <authorList>
            <person name="Lanie J.A."/>
            <person name="Ng W.-L."/>
            <person name="Kazmierczak K.M."/>
            <person name="Andrzejewski T.M."/>
            <person name="Davidsen T.M."/>
            <person name="Wayne K.J."/>
            <person name="Tettelin H."/>
            <person name="Glass J.I."/>
            <person name="Rusch D."/>
            <person name="Podicherti R."/>
            <person name="Tsui H.-C.T."/>
            <person name="Winkler M.E."/>
        </authorList>
    </citation>
    <scope>NUCLEOTIDE SEQUENCE</scope>
</reference>
<gene>
    <name evidence="1" type="ORF">METZ01_LOCUS11961</name>
</gene>